<evidence type="ECO:0000313" key="2">
    <source>
        <dbReference type="EMBL" id="KAF7193400.1"/>
    </source>
</evidence>
<feature type="region of interest" description="Disordered" evidence="1">
    <location>
        <begin position="1"/>
        <end position="307"/>
    </location>
</feature>
<feature type="compositionally biased region" description="Polar residues" evidence="1">
    <location>
        <begin position="185"/>
        <end position="194"/>
    </location>
</feature>
<proteinExistence type="predicted"/>
<evidence type="ECO:0000256" key="1">
    <source>
        <dbReference type="SAM" id="MobiDB-lite"/>
    </source>
</evidence>
<dbReference type="EMBL" id="JABCIY010000087">
    <property type="protein sequence ID" value="KAF7193400.1"/>
    <property type="molecule type" value="Genomic_DNA"/>
</dbReference>
<sequence>MGLAAWLQSLRGKARDNASPVSTSYSRNNETRSSTQWSSNTERRTPTPTQAQYDAEMESKKARRRSRGISLSRPKSLHSSKNRRSWFGGKPDENEDIPMVPRLVSMGDQQHQQDAGRREVGVTALPMPSDSRNPRPIISRAYSRKEDESTDGERELRRRPSWFNNRTTVEALPPLPPAVPISLPTASKPSTSTLPADKRRSRAASIKSVNSTRSRKKRSSFWASSNPDDESDSDVPPVPALVRGASTESSCNESSDASDDRRRTVRKSTAGEDLKQRPLSTASRKYVPKSAAKGFLKSTNGASDEARKSFRQSFHLEDQADMVCLTDEQRVEWAKLMERENKLEDPFESAEDDGTQKFSNSQALAALEFGIR</sequence>
<dbReference type="Proteomes" id="UP000660729">
    <property type="component" value="Unassembled WGS sequence"/>
</dbReference>
<dbReference type="OrthoDB" id="3646447at2759"/>
<feature type="compositionally biased region" description="Polar residues" evidence="1">
    <location>
        <begin position="19"/>
        <end position="52"/>
    </location>
</feature>
<dbReference type="AlphaFoldDB" id="A0A8H6VNR8"/>
<keyword evidence="3" id="KW-1185">Reference proteome</keyword>
<evidence type="ECO:0000313" key="3">
    <source>
        <dbReference type="Proteomes" id="UP000660729"/>
    </source>
</evidence>
<protein>
    <submittedName>
        <fullName evidence="2">Uncharacterized protein</fullName>
    </submittedName>
</protein>
<accession>A0A8H6VNR8</accession>
<feature type="compositionally biased region" description="Polar residues" evidence="1">
    <location>
        <begin position="246"/>
        <end position="255"/>
    </location>
</feature>
<comment type="caution">
    <text evidence="2">The sequence shown here is derived from an EMBL/GenBank/DDBJ whole genome shotgun (WGS) entry which is preliminary data.</text>
</comment>
<feature type="compositionally biased region" description="Basic residues" evidence="1">
    <location>
        <begin position="75"/>
        <end position="84"/>
    </location>
</feature>
<name>A0A8H6VNR8_9PEZI</name>
<gene>
    <name evidence="2" type="ORF">HII31_05275</name>
</gene>
<reference evidence="2" key="1">
    <citation type="submission" date="2020-04" db="EMBL/GenBank/DDBJ databases">
        <title>Draft genome resource of the tomato pathogen Pseudocercospora fuligena.</title>
        <authorList>
            <person name="Zaccaron A."/>
        </authorList>
    </citation>
    <scope>NUCLEOTIDE SEQUENCE</scope>
    <source>
        <strain evidence="2">PF001</strain>
    </source>
</reference>
<organism evidence="2 3">
    <name type="scientific">Pseudocercospora fuligena</name>
    <dbReference type="NCBI Taxonomy" id="685502"/>
    <lineage>
        <taxon>Eukaryota</taxon>
        <taxon>Fungi</taxon>
        <taxon>Dikarya</taxon>
        <taxon>Ascomycota</taxon>
        <taxon>Pezizomycotina</taxon>
        <taxon>Dothideomycetes</taxon>
        <taxon>Dothideomycetidae</taxon>
        <taxon>Mycosphaerellales</taxon>
        <taxon>Mycosphaerellaceae</taxon>
        <taxon>Pseudocercospora</taxon>
    </lineage>
</organism>
<feature type="compositionally biased region" description="Basic and acidic residues" evidence="1">
    <location>
        <begin position="143"/>
        <end position="158"/>
    </location>
</feature>